<dbReference type="EMBL" id="FOIR01000001">
    <property type="protein sequence ID" value="SEV95862.1"/>
    <property type="molecule type" value="Genomic_DNA"/>
</dbReference>
<reference evidence="3" key="1">
    <citation type="submission" date="2016-10" db="EMBL/GenBank/DDBJ databases">
        <authorList>
            <person name="Varghese N."/>
            <person name="Submissions S."/>
        </authorList>
    </citation>
    <scope>NUCLEOTIDE SEQUENCE [LARGE SCALE GENOMIC DNA]</scope>
    <source>
        <strain evidence="3">CGMCC 1.12402</strain>
    </source>
</reference>
<sequence>MSYKLKADSVSKISQQIGQQLLANAFVSDVKIDGERLISLTNSRQVNSFLIRSLFNQWKKEIEKLESPYFDFKHEKVKEALKDFMNVLSNHISIDRAHLEPLLVQAIADAFLIAFAPKLFLEGVLDRSEKPQDFNKQFKYIKTNRDAFKQVVDAIGAFDTKASVLAAFDQVSADKFEEVDATEFMDKLNASALLAGAFEKIEPPKPAPVAEPTPTPVQEAPKVAAPAPAATPTEASKHEGPATLNDQFHKEGKSLTLAEKLQKSMKKSIEASLTLNEKFMFQNNLFGGDAAKMKAAFQAIDHASDLKDALAKANEYNNGWDMESEEVEALMAVLEKRFS</sequence>
<dbReference type="GeneID" id="99985658"/>
<keyword evidence="3" id="KW-1185">Reference proteome</keyword>
<evidence type="ECO:0000313" key="3">
    <source>
        <dbReference type="Proteomes" id="UP000199437"/>
    </source>
</evidence>
<feature type="compositionally biased region" description="Pro residues" evidence="1">
    <location>
        <begin position="204"/>
        <end position="215"/>
    </location>
</feature>
<gene>
    <name evidence="2" type="ORF">SAMN05216290_0919</name>
</gene>
<feature type="compositionally biased region" description="Low complexity" evidence="1">
    <location>
        <begin position="216"/>
        <end position="234"/>
    </location>
</feature>
<organism evidence="2 3">
    <name type="scientific">Roseivirga pacifica</name>
    <dbReference type="NCBI Taxonomy" id="1267423"/>
    <lineage>
        <taxon>Bacteria</taxon>
        <taxon>Pseudomonadati</taxon>
        <taxon>Bacteroidota</taxon>
        <taxon>Cytophagia</taxon>
        <taxon>Cytophagales</taxon>
        <taxon>Roseivirgaceae</taxon>
        <taxon>Roseivirga</taxon>
    </lineage>
</organism>
<accession>A0A1I0N495</accession>
<evidence type="ECO:0000313" key="2">
    <source>
        <dbReference type="EMBL" id="SEV95862.1"/>
    </source>
</evidence>
<name>A0A1I0N495_9BACT</name>
<dbReference type="OrthoDB" id="1100725at2"/>
<feature type="region of interest" description="Disordered" evidence="1">
    <location>
        <begin position="203"/>
        <end position="242"/>
    </location>
</feature>
<dbReference type="RefSeq" id="WP_090257293.1">
    <property type="nucleotide sequence ID" value="NZ_FOIR01000001.1"/>
</dbReference>
<proteinExistence type="predicted"/>
<protein>
    <submittedName>
        <fullName evidence="2">Uncharacterized protein</fullName>
    </submittedName>
</protein>
<dbReference type="STRING" id="1267423.SAMN05216290_0919"/>
<evidence type="ECO:0000256" key="1">
    <source>
        <dbReference type="SAM" id="MobiDB-lite"/>
    </source>
</evidence>
<dbReference type="AlphaFoldDB" id="A0A1I0N495"/>
<dbReference type="Proteomes" id="UP000199437">
    <property type="component" value="Unassembled WGS sequence"/>
</dbReference>